<comment type="subunit">
    <text evidence="5">Homodimer.</text>
</comment>
<feature type="binding site" evidence="5">
    <location>
        <position position="354"/>
    </location>
    <ligand>
        <name>substrate</name>
    </ligand>
</feature>
<dbReference type="PROSITE" id="PS00878">
    <property type="entry name" value="ODR_DC_2_1"/>
    <property type="match status" value="1"/>
</dbReference>
<feature type="binding site" evidence="5">
    <location>
        <position position="321"/>
    </location>
    <ligand>
        <name>substrate</name>
    </ligand>
</feature>
<dbReference type="HAMAP" id="MF_02120">
    <property type="entry name" value="LysA"/>
    <property type="match status" value="1"/>
</dbReference>
<name>A0A366E239_9HYPH</name>
<dbReference type="EC" id="4.1.1.20" evidence="5 6"/>
<evidence type="ECO:0000259" key="10">
    <source>
        <dbReference type="Pfam" id="PF02784"/>
    </source>
</evidence>
<evidence type="ECO:0000259" key="9">
    <source>
        <dbReference type="Pfam" id="PF00278"/>
    </source>
</evidence>
<keyword evidence="2 5" id="KW-0210">Decarboxylase</keyword>
<evidence type="ECO:0000256" key="1">
    <source>
        <dbReference type="ARBA" id="ARBA00001933"/>
    </source>
</evidence>
<dbReference type="InterPro" id="IPR022643">
    <property type="entry name" value="De-COase2_C"/>
</dbReference>
<dbReference type="PANTHER" id="PTHR43727">
    <property type="entry name" value="DIAMINOPIMELATE DECARBOXYLASE"/>
    <property type="match status" value="1"/>
</dbReference>
<dbReference type="Gene3D" id="3.20.20.10">
    <property type="entry name" value="Alanine racemase"/>
    <property type="match status" value="1"/>
</dbReference>
<dbReference type="SUPFAM" id="SSF50621">
    <property type="entry name" value="Alanine racemase C-terminal domain-like"/>
    <property type="match status" value="1"/>
</dbReference>
<dbReference type="InterPro" id="IPR029066">
    <property type="entry name" value="PLP-binding_barrel"/>
</dbReference>
<proteinExistence type="inferred from homology"/>
<dbReference type="InterPro" id="IPR000183">
    <property type="entry name" value="Orn/DAP/Arg_de-COase"/>
</dbReference>
<dbReference type="InterPro" id="IPR022657">
    <property type="entry name" value="De-COase2_CS"/>
</dbReference>
<dbReference type="AlphaFoldDB" id="A0A366E239"/>
<dbReference type="PANTHER" id="PTHR43727:SF2">
    <property type="entry name" value="GROUP IV DECARBOXYLASE"/>
    <property type="match status" value="1"/>
</dbReference>
<evidence type="ECO:0000256" key="3">
    <source>
        <dbReference type="ARBA" id="ARBA00022898"/>
    </source>
</evidence>
<evidence type="ECO:0000313" key="12">
    <source>
        <dbReference type="Proteomes" id="UP000252893"/>
    </source>
</evidence>
<dbReference type="SUPFAM" id="SSF51419">
    <property type="entry name" value="PLP-binding barrel"/>
    <property type="match status" value="1"/>
</dbReference>
<dbReference type="PROSITE" id="PS00879">
    <property type="entry name" value="ODR_DC_2_2"/>
    <property type="match status" value="1"/>
</dbReference>
<feature type="binding site" evidence="5">
    <location>
        <position position="325"/>
    </location>
    <ligand>
        <name>substrate</name>
    </ligand>
</feature>
<evidence type="ECO:0000256" key="6">
    <source>
        <dbReference type="NCBIfam" id="TIGR01048"/>
    </source>
</evidence>
<dbReference type="Proteomes" id="UP000252893">
    <property type="component" value="Unassembled WGS sequence"/>
</dbReference>
<evidence type="ECO:0000256" key="4">
    <source>
        <dbReference type="ARBA" id="ARBA00023239"/>
    </source>
</evidence>
<dbReference type="Pfam" id="PF00278">
    <property type="entry name" value="Orn_DAP_Arg_deC"/>
    <property type="match status" value="1"/>
</dbReference>
<dbReference type="InterPro" id="IPR022644">
    <property type="entry name" value="De-COase2_N"/>
</dbReference>
<feature type="active site" description="Proton donor" evidence="7">
    <location>
        <position position="353"/>
    </location>
</feature>
<feature type="binding site" evidence="5">
    <location>
        <position position="382"/>
    </location>
    <ligand>
        <name>pyridoxal 5'-phosphate</name>
        <dbReference type="ChEBI" id="CHEBI:597326"/>
    </ligand>
</feature>
<accession>A0A366E239</accession>
<evidence type="ECO:0000313" key="11">
    <source>
        <dbReference type="EMBL" id="RBO95584.1"/>
    </source>
</evidence>
<comment type="function">
    <text evidence="5">Specifically catalyzes the decarboxylation of meso-diaminopimelate (meso-DAP) to L-lysine.</text>
</comment>
<feature type="binding site" evidence="5">
    <location>
        <position position="382"/>
    </location>
    <ligand>
        <name>substrate</name>
    </ligand>
</feature>
<keyword evidence="5" id="KW-0028">Amino-acid biosynthesis</keyword>
<keyword evidence="4 5" id="KW-0456">Lyase</keyword>
<comment type="pathway">
    <text evidence="5 8">Amino-acid biosynthesis; L-lysine biosynthesis via DAP pathway; L-lysine from DL-2,6-diaminopimelate: step 1/1.</text>
</comment>
<comment type="similarity">
    <text evidence="5">Belongs to the Orn/Lys/Arg decarboxylase class-II family. LysA subfamily.</text>
</comment>
<dbReference type="InterPro" id="IPR009006">
    <property type="entry name" value="Ala_racemase/Decarboxylase_C"/>
</dbReference>
<gene>
    <name evidence="5" type="primary">lysA</name>
    <name evidence="11" type="ORF">DFR47_103147</name>
</gene>
<feature type="binding site" evidence="5">
    <location>
        <begin position="282"/>
        <end position="285"/>
    </location>
    <ligand>
        <name>pyridoxal 5'-phosphate</name>
        <dbReference type="ChEBI" id="CHEBI:597326"/>
    </ligand>
</feature>
<feature type="domain" description="Orn/DAP/Arg decarboxylase 2 C-terminal" evidence="9">
    <location>
        <begin position="38"/>
        <end position="380"/>
    </location>
</feature>
<dbReference type="FunFam" id="3.20.20.10:FF:000003">
    <property type="entry name" value="Diaminopimelate decarboxylase"/>
    <property type="match status" value="1"/>
</dbReference>
<protein>
    <recommendedName>
        <fullName evidence="5 6">Diaminopimelate decarboxylase</fullName>
        <shortName evidence="5">DAP decarboxylase</shortName>
        <shortName evidence="5">DAPDC</shortName>
        <ecNumber evidence="5 6">4.1.1.20</ecNumber>
    </recommendedName>
</protein>
<dbReference type="OrthoDB" id="9802241at2"/>
<dbReference type="InterPro" id="IPR002986">
    <property type="entry name" value="DAP_deCOOHase_LysA"/>
</dbReference>
<dbReference type="EMBL" id="QNRH01000003">
    <property type="protein sequence ID" value="RBO95584.1"/>
    <property type="molecule type" value="Genomic_DNA"/>
</dbReference>
<comment type="catalytic activity">
    <reaction evidence="5 8">
        <text>meso-2,6-diaminopimelate + H(+) = L-lysine + CO2</text>
        <dbReference type="Rhea" id="RHEA:15101"/>
        <dbReference type="ChEBI" id="CHEBI:15378"/>
        <dbReference type="ChEBI" id="CHEBI:16526"/>
        <dbReference type="ChEBI" id="CHEBI:32551"/>
        <dbReference type="ChEBI" id="CHEBI:57791"/>
        <dbReference type="EC" id="4.1.1.20"/>
    </reaction>
</comment>
<evidence type="ECO:0000256" key="8">
    <source>
        <dbReference type="RuleBase" id="RU003738"/>
    </source>
</evidence>
<dbReference type="PRINTS" id="PR01181">
    <property type="entry name" value="DAPDCRBXLASE"/>
</dbReference>
<feature type="domain" description="Orn/DAP/Arg decarboxylase 2 N-terminal" evidence="10">
    <location>
        <begin position="46"/>
        <end position="289"/>
    </location>
</feature>
<dbReference type="InterPro" id="IPR022653">
    <property type="entry name" value="De-COase2_pyr-phos_BS"/>
</dbReference>
<dbReference type="GO" id="GO:0009089">
    <property type="term" value="P:lysine biosynthetic process via diaminopimelate"/>
    <property type="evidence" value="ECO:0007669"/>
    <property type="project" value="UniProtKB-UniRule"/>
</dbReference>
<dbReference type="Gene3D" id="2.40.37.10">
    <property type="entry name" value="Lyase, Ornithine Decarboxylase, Chain A, domain 1"/>
    <property type="match status" value="1"/>
</dbReference>
<dbReference type="Pfam" id="PF02784">
    <property type="entry name" value="Orn_Arg_deC_N"/>
    <property type="match status" value="1"/>
</dbReference>
<keyword evidence="3 5" id="KW-0663">Pyridoxal phosphate</keyword>
<reference evidence="11 12" key="1">
    <citation type="submission" date="2018-06" db="EMBL/GenBank/DDBJ databases">
        <title>Genomic Encyclopedia of Type Strains, Phase IV (KMG-IV): sequencing the most valuable type-strain genomes for metagenomic binning, comparative biology and taxonomic classification.</title>
        <authorList>
            <person name="Goeker M."/>
        </authorList>
    </citation>
    <scope>NUCLEOTIDE SEQUENCE [LARGE SCALE GENOMIC DNA]</scope>
    <source>
        <strain evidence="11 12">DSM 25619</strain>
    </source>
</reference>
<sequence length="425" mass="45534">MTTEFSRPHVAHFGYKNGTLSVENVAVSAIAEKYGTPFYVYSATAVRERVAKLRAALEGLNVQICYAVKANNNLSLLSLLVEEGCGMDIVSGGEMHRALAAGSPADKIVFSGVGKTDEEIAAALTAGVHQLNIESIEELDAISRVALKLKKVATVVLRINPDVDALTHPKITTGTSKNKFGIAYADALNTYAAASARKEINVVGIAVHIGSQITDVTPFRQTFERLAQLTKAIRAKGLTISRLDLGGGLGVSYDGSAGMDVDAYAQTLRETLGDIDCELTMEPGRFIIAEAGALVTKVLYGKNQGNAKFSIVDAAMNDLMRPALYDAVHPVWPVREPAADAETLPVNLVGPVCESSDTFGEFDRLPALERGDLVMLGVAGAYGATMSSTYNARPLVQEVLVQGDTFKLVRRQWTVEDALMLERDL</sequence>
<keyword evidence="5 8" id="KW-0457">Lysine biosynthesis</keyword>
<dbReference type="UniPathway" id="UPA00034">
    <property type="reaction ID" value="UER00027"/>
</dbReference>
<feature type="binding site" evidence="5">
    <location>
        <position position="285"/>
    </location>
    <ligand>
        <name>substrate</name>
    </ligand>
</feature>
<dbReference type="PRINTS" id="PR01179">
    <property type="entry name" value="ODADCRBXLASE"/>
</dbReference>
<keyword evidence="12" id="KW-1185">Reference proteome</keyword>
<dbReference type="GO" id="GO:0030170">
    <property type="term" value="F:pyridoxal phosphate binding"/>
    <property type="evidence" value="ECO:0007669"/>
    <property type="project" value="UniProtKB-UniRule"/>
</dbReference>
<dbReference type="GO" id="GO:0008836">
    <property type="term" value="F:diaminopimelate decarboxylase activity"/>
    <property type="evidence" value="ECO:0007669"/>
    <property type="project" value="UniProtKB-UniRule"/>
</dbReference>
<feature type="binding site" evidence="5">
    <location>
        <position position="248"/>
    </location>
    <ligand>
        <name>pyridoxal 5'-phosphate</name>
        <dbReference type="ChEBI" id="CHEBI:597326"/>
    </ligand>
</feature>
<dbReference type="CDD" id="cd06828">
    <property type="entry name" value="PLPDE_III_DapDC"/>
    <property type="match status" value="1"/>
</dbReference>
<comment type="cofactor">
    <cofactor evidence="1 5 7 8">
        <name>pyridoxal 5'-phosphate</name>
        <dbReference type="ChEBI" id="CHEBI:597326"/>
    </cofactor>
</comment>
<evidence type="ECO:0000256" key="5">
    <source>
        <dbReference type="HAMAP-Rule" id="MF_02120"/>
    </source>
</evidence>
<evidence type="ECO:0000256" key="2">
    <source>
        <dbReference type="ARBA" id="ARBA00022793"/>
    </source>
</evidence>
<evidence type="ECO:0000256" key="7">
    <source>
        <dbReference type="PIRSR" id="PIRSR600183-50"/>
    </source>
</evidence>
<dbReference type="NCBIfam" id="TIGR01048">
    <property type="entry name" value="lysA"/>
    <property type="match status" value="1"/>
</dbReference>
<feature type="modified residue" description="N6-(pyridoxal phosphate)lysine" evidence="5 7">
    <location>
        <position position="69"/>
    </location>
</feature>
<comment type="caution">
    <text evidence="11">The sequence shown here is derived from an EMBL/GenBank/DDBJ whole genome shotgun (WGS) entry which is preliminary data.</text>
</comment>
<organism evidence="11 12">
    <name type="scientific">Pseudochrobactrum asaccharolyticum</name>
    <dbReference type="NCBI Taxonomy" id="354351"/>
    <lineage>
        <taxon>Bacteria</taxon>
        <taxon>Pseudomonadati</taxon>
        <taxon>Pseudomonadota</taxon>
        <taxon>Alphaproteobacteria</taxon>
        <taxon>Hyphomicrobiales</taxon>
        <taxon>Brucellaceae</taxon>
        <taxon>Pseudochrobactrum</taxon>
    </lineage>
</organism>